<sequence>MTYSYVLYDLDGTLLDTNELIISSFEHALGTHTPGAYTREDILPHMGAPLYEQMENFAPGRSEELVATYRRFNIEQHDTLVTAFPHVQDVLRELHEAGVKQAIVTSKMRLTTEMGLKLCGLTRYLDAVVTLDEVENHKPHPEPVLKAMELLGADPKSTLMVGDSPFDIGAGRAAGVATVGVKWSLRGEEGLREHRPDYLVGDMLELRQIILGD</sequence>
<dbReference type="GO" id="GO:0004427">
    <property type="term" value="F:inorganic diphosphate phosphatase activity"/>
    <property type="evidence" value="ECO:0007669"/>
    <property type="project" value="UniProtKB-EC"/>
</dbReference>
<dbReference type="Proteomes" id="UP000602284">
    <property type="component" value="Unassembled WGS sequence"/>
</dbReference>
<dbReference type="RefSeq" id="WP_201634304.1">
    <property type="nucleotide sequence ID" value="NZ_JAEQNB010000002.1"/>
</dbReference>
<keyword evidence="2" id="KW-1185">Reference proteome</keyword>
<dbReference type="SFLD" id="SFLDG01135">
    <property type="entry name" value="C1.5.6:_HAD__Beta-PGM__Phospha"/>
    <property type="match status" value="1"/>
</dbReference>
<dbReference type="NCBIfam" id="NF009804">
    <property type="entry name" value="PRK13288.1"/>
    <property type="match status" value="1"/>
</dbReference>
<evidence type="ECO:0000313" key="2">
    <source>
        <dbReference type="Proteomes" id="UP000602284"/>
    </source>
</evidence>
<dbReference type="InterPro" id="IPR050155">
    <property type="entry name" value="HAD-like_hydrolase_sf"/>
</dbReference>
<dbReference type="NCBIfam" id="TIGR01509">
    <property type="entry name" value="HAD-SF-IA-v3"/>
    <property type="match status" value="1"/>
</dbReference>
<dbReference type="PANTHER" id="PTHR43434:SF26">
    <property type="entry name" value="PYROPHOSPHATASE PPAX"/>
    <property type="match status" value="1"/>
</dbReference>
<protein>
    <submittedName>
        <fullName evidence="1">Pyrophosphatase PpaX</fullName>
        <ecNumber evidence="1">3.6.1.1</ecNumber>
    </submittedName>
</protein>
<dbReference type="SFLD" id="SFLDS00003">
    <property type="entry name" value="Haloacid_Dehalogenase"/>
    <property type="match status" value="1"/>
</dbReference>
<dbReference type="EC" id="3.6.1.1" evidence="1"/>
<dbReference type="SUPFAM" id="SSF56784">
    <property type="entry name" value="HAD-like"/>
    <property type="match status" value="1"/>
</dbReference>
<dbReference type="InterPro" id="IPR041492">
    <property type="entry name" value="HAD_2"/>
</dbReference>
<dbReference type="SFLD" id="SFLDG01129">
    <property type="entry name" value="C1.5:_HAD__Beta-PGM__Phosphata"/>
    <property type="match status" value="1"/>
</dbReference>
<dbReference type="Pfam" id="PF13419">
    <property type="entry name" value="HAD_2"/>
    <property type="match status" value="1"/>
</dbReference>
<accession>A0ABS1J9L5</accession>
<dbReference type="EMBL" id="JAEQNB010000002">
    <property type="protein sequence ID" value="MBL0386951.1"/>
    <property type="molecule type" value="Genomic_DNA"/>
</dbReference>
<dbReference type="PANTHER" id="PTHR43434">
    <property type="entry name" value="PHOSPHOGLYCOLATE PHOSPHATASE"/>
    <property type="match status" value="1"/>
</dbReference>
<dbReference type="Gene3D" id="3.40.50.1000">
    <property type="entry name" value="HAD superfamily/HAD-like"/>
    <property type="match status" value="1"/>
</dbReference>
<dbReference type="Gene3D" id="1.10.150.240">
    <property type="entry name" value="Putative phosphatase, domain 2"/>
    <property type="match status" value="1"/>
</dbReference>
<keyword evidence="1" id="KW-0378">Hydrolase</keyword>
<proteinExistence type="predicted"/>
<comment type="caution">
    <text evidence="1">The sequence shown here is derived from an EMBL/GenBank/DDBJ whole genome shotgun (WGS) entry which is preliminary data.</text>
</comment>
<reference evidence="1 2" key="1">
    <citation type="submission" date="2021-01" db="EMBL/GenBank/DDBJ databases">
        <title>Tumebacillus sp. strain ITR2 16S ribosomal RNA gene Genome sequencing and assembly.</title>
        <authorList>
            <person name="Kang M."/>
        </authorList>
    </citation>
    <scope>NUCLEOTIDE SEQUENCE [LARGE SCALE GENOMIC DNA]</scope>
    <source>
        <strain evidence="1 2">ITR2</strain>
    </source>
</reference>
<dbReference type="InterPro" id="IPR036412">
    <property type="entry name" value="HAD-like_sf"/>
</dbReference>
<organism evidence="1 2">
    <name type="scientific">Tumebacillus amylolyticus</name>
    <dbReference type="NCBI Taxonomy" id="2801339"/>
    <lineage>
        <taxon>Bacteria</taxon>
        <taxon>Bacillati</taxon>
        <taxon>Bacillota</taxon>
        <taxon>Bacilli</taxon>
        <taxon>Bacillales</taxon>
        <taxon>Alicyclobacillaceae</taxon>
        <taxon>Tumebacillus</taxon>
    </lineage>
</organism>
<dbReference type="InterPro" id="IPR006439">
    <property type="entry name" value="HAD-SF_hydro_IA"/>
</dbReference>
<dbReference type="PRINTS" id="PR00413">
    <property type="entry name" value="HADHALOGNASE"/>
</dbReference>
<name>A0ABS1J9L5_9BACL</name>
<dbReference type="InterPro" id="IPR023198">
    <property type="entry name" value="PGP-like_dom2"/>
</dbReference>
<evidence type="ECO:0000313" key="1">
    <source>
        <dbReference type="EMBL" id="MBL0386951.1"/>
    </source>
</evidence>
<dbReference type="InterPro" id="IPR023214">
    <property type="entry name" value="HAD_sf"/>
</dbReference>
<dbReference type="NCBIfam" id="TIGR01549">
    <property type="entry name" value="HAD-SF-IA-v1"/>
    <property type="match status" value="1"/>
</dbReference>
<dbReference type="CDD" id="cd02616">
    <property type="entry name" value="HAD_PPase"/>
    <property type="match status" value="1"/>
</dbReference>
<gene>
    <name evidence="1" type="primary">ppaX</name>
    <name evidence="1" type="ORF">JJB07_09820</name>
</gene>